<evidence type="ECO:0000256" key="1">
    <source>
        <dbReference type="SAM" id="MobiDB-lite"/>
    </source>
</evidence>
<feature type="transmembrane region" description="Helical" evidence="2">
    <location>
        <begin position="396"/>
        <end position="421"/>
    </location>
</feature>
<feature type="transmembrane region" description="Helical" evidence="2">
    <location>
        <begin position="312"/>
        <end position="331"/>
    </location>
</feature>
<evidence type="ECO:0000313" key="4">
    <source>
        <dbReference type="Proteomes" id="UP000005459"/>
    </source>
</evidence>
<feature type="transmembrane region" description="Helical" evidence="2">
    <location>
        <begin position="585"/>
        <end position="608"/>
    </location>
</feature>
<gene>
    <name evidence="3" type="ORF">ThimaDRAFT_1599</name>
</gene>
<feature type="transmembrane region" description="Helical" evidence="2">
    <location>
        <begin position="537"/>
        <end position="558"/>
    </location>
</feature>
<feature type="compositionally biased region" description="Low complexity" evidence="1">
    <location>
        <begin position="482"/>
        <end position="492"/>
    </location>
</feature>
<feature type="transmembrane region" description="Helical" evidence="2">
    <location>
        <begin position="351"/>
        <end position="376"/>
    </location>
</feature>
<feature type="transmembrane region" description="Helical" evidence="2">
    <location>
        <begin position="196"/>
        <end position="216"/>
    </location>
</feature>
<name>F9U9J7_9GAMM</name>
<feature type="region of interest" description="Disordered" evidence="1">
    <location>
        <begin position="454"/>
        <end position="513"/>
    </location>
</feature>
<feature type="transmembrane region" description="Helical" evidence="2">
    <location>
        <begin position="254"/>
        <end position="274"/>
    </location>
</feature>
<keyword evidence="2" id="KW-0812">Transmembrane</keyword>
<keyword evidence="4" id="KW-1185">Reference proteome</keyword>
<dbReference type="SUPFAM" id="SSF53474">
    <property type="entry name" value="alpha/beta-Hydrolases"/>
    <property type="match status" value="1"/>
</dbReference>
<accession>F9U9J7</accession>
<reference evidence="3 4" key="1">
    <citation type="submission" date="2011-06" db="EMBL/GenBank/DDBJ databases">
        <title>The draft genome of Thiocapsa marina 5811.</title>
        <authorList>
            <consortium name="US DOE Joint Genome Institute (JGI-PGF)"/>
            <person name="Lucas S."/>
            <person name="Han J."/>
            <person name="Cheng J.-F."/>
            <person name="Goodwin L."/>
            <person name="Pitluck S."/>
            <person name="Peters L."/>
            <person name="Land M.L."/>
            <person name="Hauser L."/>
            <person name="Vogl K."/>
            <person name="Liu Z."/>
            <person name="Imhoff J."/>
            <person name="Thiel V."/>
            <person name="Frigaard N.-U."/>
            <person name="Bryant D."/>
            <person name="Woyke T.J."/>
        </authorList>
    </citation>
    <scope>NUCLEOTIDE SEQUENCE [LARGE SCALE GENOMIC DNA]</scope>
    <source>
        <strain evidence="3 4">5811</strain>
    </source>
</reference>
<proteinExistence type="predicted"/>
<dbReference type="AlphaFoldDB" id="F9U9J7"/>
<keyword evidence="2" id="KW-0472">Membrane</keyword>
<dbReference type="eggNOG" id="ENOG5032T3C">
    <property type="taxonomic scope" value="Bacteria"/>
</dbReference>
<dbReference type="Proteomes" id="UP000005459">
    <property type="component" value="Unassembled WGS sequence"/>
</dbReference>
<dbReference type="STRING" id="768671.ThimaDRAFT_1599"/>
<sequence>MSDKGGGKEEAGSDVAILSVHGVGDPAPGVPSREVANLLLRDDVLGGPGAGGSCFVSSAISLPVESSWASPGDKSAGKDDIGIAWSRAVLAGMRRDHRTQMGATATEGEDTTTEIYDTVCRTVSMDGPGGTKPRVDLYELLWADLSRAPGWLPRFLLTLYQLTFRLALHGGRAARQALEHEPDSWVLKLSDRVHSVVGWLLPTTIPLLNLFLLTLASPIFLELMPGEARPAIGAGLAALVVLLVLTKINAQTRLIGPGIVALLSGIAAAGIFLWPVEQQIALAGWLTLVLAVAWATWASRLLVRGCAWPLRLLPYLTLVYVTGWIIVGLQGPGDVAAAHAPLVSAATAIHGVFFVLQIVWFPVFAALLVLLLVWMFERARSGDGSRQRVQAQFTGVLGVSLSTTLFLLLTVVLWAVVLAALGESSLKDVQFKRPFPLVNEQLAEYALNIDANGTPEEGSGLDEDSAAGGVPAGRIGDGTLQAPNSASAPDLSAADDDSSGKETAAKQPRPCPTDQDSLACYADELMVLSTGLGVNTFLLALVLCLLILLASVLPSTALEGNPLPLRERMDGCRTDRLKRWLDSGFVAMAGAAWVLFTGLAVLVAGYSLGLVKTEWLPQTLLGNTLVTALGAAISLSVPMVLLFRDQLPNAIRIPLDIILDVDTWLNRHSGPSSYPRGKILARALSLLRWMHSTHGYRRIVIVAPSQGSVITADLLRLLKSDPGMVRRVFGDSPPDIRLITAGCPLRQLYALRFPTEYGWVEKAETRGPDPDDLFGVSKWINLYHSGDYVGRALWEPEPDRPMPLGDNAIPDEVDKMDVLLGAGAHTHYLDGDDPRVRDILRSELE</sequence>
<feature type="transmembrane region" description="Helical" evidence="2">
    <location>
        <begin position="228"/>
        <end position="245"/>
    </location>
</feature>
<organism evidence="3 4">
    <name type="scientific">Thiocapsa marina 5811</name>
    <dbReference type="NCBI Taxonomy" id="768671"/>
    <lineage>
        <taxon>Bacteria</taxon>
        <taxon>Pseudomonadati</taxon>
        <taxon>Pseudomonadota</taxon>
        <taxon>Gammaproteobacteria</taxon>
        <taxon>Chromatiales</taxon>
        <taxon>Chromatiaceae</taxon>
        <taxon>Thiocapsa</taxon>
    </lineage>
</organism>
<feature type="transmembrane region" description="Helical" evidence="2">
    <location>
        <begin position="620"/>
        <end position="643"/>
    </location>
</feature>
<evidence type="ECO:0000256" key="2">
    <source>
        <dbReference type="SAM" id="Phobius"/>
    </source>
</evidence>
<dbReference type="InterPro" id="IPR029058">
    <property type="entry name" value="AB_hydrolase_fold"/>
</dbReference>
<dbReference type="EMBL" id="AFWV01000005">
    <property type="protein sequence ID" value="EGV18795.1"/>
    <property type="molecule type" value="Genomic_DNA"/>
</dbReference>
<dbReference type="OrthoDB" id="4320047at2"/>
<keyword evidence="2" id="KW-1133">Transmembrane helix</keyword>
<dbReference type="RefSeq" id="WP_007192476.1">
    <property type="nucleotide sequence ID" value="NZ_AFWV01000005.1"/>
</dbReference>
<evidence type="ECO:0000313" key="3">
    <source>
        <dbReference type="EMBL" id="EGV18795.1"/>
    </source>
</evidence>
<protein>
    <submittedName>
        <fullName evidence="3">Uncharacterized protein</fullName>
    </submittedName>
</protein>
<feature type="transmembrane region" description="Helical" evidence="2">
    <location>
        <begin position="280"/>
        <end position="303"/>
    </location>
</feature>